<evidence type="ECO:0000313" key="2">
    <source>
        <dbReference type="EMBL" id="KAF7683463.1"/>
    </source>
</evidence>
<comment type="caution">
    <text evidence="2">The sequence shown here is derived from an EMBL/GenBank/DDBJ whole genome shotgun (WGS) entry which is preliminary data.</text>
</comment>
<comment type="subunit">
    <text evidence="1">Component of the GINS complex.</text>
</comment>
<dbReference type="PANTHER" id="PTHR22768:SF0">
    <property type="entry name" value="DNA REPLICATION COMPLEX GINS PROTEIN PSF3"/>
    <property type="match status" value="1"/>
</dbReference>
<evidence type="ECO:0000313" key="3">
    <source>
        <dbReference type="Proteomes" id="UP001516464"/>
    </source>
</evidence>
<keyword evidence="3" id="KW-1185">Reference proteome</keyword>
<dbReference type="Gene3D" id="1.20.58.2050">
    <property type="match status" value="1"/>
</dbReference>
<protein>
    <recommendedName>
        <fullName evidence="1">DNA replication complex GINS protein PSF3</fullName>
    </recommendedName>
</protein>
<keyword evidence="1" id="KW-0539">Nucleus</keyword>
<comment type="subcellular location">
    <subcellularLocation>
        <location evidence="1">Nucleus</location>
    </subcellularLocation>
</comment>
<gene>
    <name evidence="2" type="primary">psf3</name>
    <name evidence="2" type="ORF">TCON_1325</name>
</gene>
<organism evidence="2 3">
    <name type="scientific">Astathelohania contejeani</name>
    <dbReference type="NCBI Taxonomy" id="164912"/>
    <lineage>
        <taxon>Eukaryota</taxon>
        <taxon>Fungi</taxon>
        <taxon>Fungi incertae sedis</taxon>
        <taxon>Microsporidia</taxon>
        <taxon>Astathelohaniidae</taxon>
        <taxon>Astathelohania</taxon>
    </lineage>
</organism>
<dbReference type="InterPro" id="IPR036224">
    <property type="entry name" value="GINS_bundle-like_dom_sf"/>
</dbReference>
<sequence length="159" mass="19002">MNYYDIDDILMREGKLKVTFEYPIQFFGFYYSYQHEGIPALKPAAMPLFLIDFLLENEHCKLIKSVISETMKNELLAKASIVDVYRVEPYFFSFLKRVYLLLNQQNFLYEILTERLSDYSVLLFKNAFSEDDIAFLDVKEKKLIIKARQKYLKFNKNNL</sequence>
<keyword evidence="1" id="KW-0235">DNA replication</keyword>
<dbReference type="EMBL" id="SBIQ01000084">
    <property type="protein sequence ID" value="KAF7683463.1"/>
    <property type="molecule type" value="Genomic_DNA"/>
</dbReference>
<name>A0ABQ7HZ68_9MICR</name>
<comment type="similarity">
    <text evidence="1">Belongs to the GINS3/PSF3 family.</text>
</comment>
<proteinExistence type="inferred from homology"/>
<dbReference type="InterPro" id="IPR010492">
    <property type="entry name" value="GINS_Psf3"/>
</dbReference>
<dbReference type="SUPFAM" id="SSF160059">
    <property type="entry name" value="PriA/YqbF domain"/>
    <property type="match status" value="1"/>
</dbReference>
<dbReference type="SUPFAM" id="SSF158573">
    <property type="entry name" value="GINS helical bundle-like"/>
    <property type="match status" value="1"/>
</dbReference>
<accession>A0ABQ7HZ68</accession>
<dbReference type="InterPro" id="IPR038437">
    <property type="entry name" value="GINS_Psf3_sf"/>
</dbReference>
<evidence type="ECO:0000256" key="1">
    <source>
        <dbReference type="RuleBase" id="RU367161"/>
    </source>
</evidence>
<dbReference type="PANTHER" id="PTHR22768">
    <property type="entry name" value="DNA REPLICATION COMPLEX GINS PROTEIN PSF3"/>
    <property type="match status" value="1"/>
</dbReference>
<comment type="function">
    <text evidence="1">The GINS complex plays an essential role in the initiation of DNA replication.</text>
</comment>
<reference evidence="2 3" key="1">
    <citation type="submission" date="2019-01" db="EMBL/GenBank/DDBJ databases">
        <title>Genomes sequencing and comparative genomics of infectious freshwater microsporidia, Cucumispora dikerogammari and Thelohania contejeani.</title>
        <authorList>
            <person name="Cormier A."/>
            <person name="Giraud I."/>
            <person name="Wattier R."/>
            <person name="Teixeira M."/>
            <person name="Grandjean F."/>
            <person name="Rigaud T."/>
            <person name="Cordaux R."/>
        </authorList>
    </citation>
    <scope>NUCLEOTIDE SEQUENCE [LARGE SCALE GENOMIC DNA]</scope>
    <source>
        <strain evidence="2">T1</strain>
        <tissue evidence="2">Spores</tissue>
    </source>
</reference>
<dbReference type="Proteomes" id="UP001516464">
    <property type="component" value="Unassembled WGS sequence"/>
</dbReference>